<feature type="region of interest" description="Disordered" evidence="1">
    <location>
        <begin position="601"/>
        <end position="621"/>
    </location>
</feature>
<evidence type="ECO:0000313" key="2">
    <source>
        <dbReference type="EMBL" id="SHH52963.1"/>
    </source>
</evidence>
<dbReference type="STRING" id="43928.SAMN05443636_2803"/>
<sequence length="751" mass="77622">MRERRLRRRELLAGGAAVGAASLTGCLDTLGGGDGAPATERVEGERARTLAEAHAPELYFGVGERWFPTDPRAYAGDYGDESVLDGFAAVDGYARDYDPSGEPPHRTVFYNVVQYAGTDLVVVQYWLYSAFDQFTTNFHWHDWELLQVFLDVSEDSGDPDGGAPTLFVASAHARSVPNNEFLDPGTGRASVISEVGSHSSALSVNETPAAFERLPVPTDIADISNGVLALADIPAAYGLPRGEGFRLPFSLPELDGAPIHEHPDLPNVTRDHLVPASMTIDSVAGLPSPPADLPLRETGLRLAHEGSPTAAEADYAYALVPMGALTVEEFTGPQLSFEFAVPRFAEDAVASHLTTTGTPTAQPRYTNPIADVTDPRHRAALSERFDVDVTGLAGDVVGLLRDATGTAEAPGSNGIETTEPSVERLALLESDLVVAPTFNGVVALRDVPEGEHRLTVNGAGVAPYAQRVAHEAGDEPTTVGVGGDVVQPPAADAVKLRASPAADAPGFERVAVADDFAGGVFDGPPPVADAAGVAVYVHREGAYTAEVEDGDGRIGAFRVNPGADQSTATVRGAATGKASLTSYLLTLLVETTAQATAFADGDADGIDDVGVPDSTAEQPGEAAAVVEDVLAAAAEAAGDSDDDGGDGSTEAGDSGGAGGPGGGGQGGSGLTGLLRALSATTTAAERADEAAQAGDAAAADSRLRGLRQRTDALTDAIERNRDRLPGRLPALVERRLPQVNERIDQALAAGE</sequence>
<dbReference type="PROSITE" id="PS51257">
    <property type="entry name" value="PROKAR_LIPOPROTEIN"/>
    <property type="match status" value="1"/>
</dbReference>
<evidence type="ECO:0000256" key="1">
    <source>
        <dbReference type="SAM" id="MobiDB-lite"/>
    </source>
</evidence>
<gene>
    <name evidence="2" type="ORF">SAMN05443636_2803</name>
</gene>
<dbReference type="OrthoDB" id="240468at2157"/>
<proteinExistence type="predicted"/>
<evidence type="ECO:0000313" key="3">
    <source>
        <dbReference type="Proteomes" id="UP000184357"/>
    </source>
</evidence>
<feature type="region of interest" description="Disordered" evidence="1">
    <location>
        <begin position="635"/>
        <end position="671"/>
    </location>
</feature>
<feature type="compositionally biased region" description="Gly residues" evidence="1">
    <location>
        <begin position="653"/>
        <end position="670"/>
    </location>
</feature>
<dbReference type="Proteomes" id="UP000184357">
    <property type="component" value="Unassembled WGS sequence"/>
</dbReference>
<keyword evidence="3" id="KW-1185">Reference proteome</keyword>
<dbReference type="InterPro" id="IPR006311">
    <property type="entry name" value="TAT_signal"/>
</dbReference>
<dbReference type="AlphaFoldDB" id="A0A1M5TRE0"/>
<dbReference type="PROSITE" id="PS51318">
    <property type="entry name" value="TAT"/>
    <property type="match status" value="1"/>
</dbReference>
<dbReference type="EMBL" id="FQWV01000008">
    <property type="protein sequence ID" value="SHH52963.1"/>
    <property type="molecule type" value="Genomic_DNA"/>
</dbReference>
<accession>A0A1M5TRE0</accession>
<name>A0A1M5TRE0_9EURY</name>
<reference evidence="2 3" key="1">
    <citation type="submission" date="2016-11" db="EMBL/GenBank/DDBJ databases">
        <authorList>
            <person name="Jaros S."/>
            <person name="Januszkiewicz K."/>
            <person name="Wedrychowicz H."/>
        </authorList>
    </citation>
    <scope>NUCLEOTIDE SEQUENCE [LARGE SCALE GENOMIC DNA]</scope>
    <source>
        <strain evidence="2 3">DSM 9297</strain>
    </source>
</reference>
<organism evidence="2 3">
    <name type="scientific">Halobaculum gomorrense</name>
    <dbReference type="NCBI Taxonomy" id="43928"/>
    <lineage>
        <taxon>Archaea</taxon>
        <taxon>Methanobacteriati</taxon>
        <taxon>Methanobacteriota</taxon>
        <taxon>Stenosarchaea group</taxon>
        <taxon>Halobacteria</taxon>
        <taxon>Halobacteriales</taxon>
        <taxon>Haloferacaceae</taxon>
        <taxon>Halobaculum</taxon>
    </lineage>
</organism>
<protein>
    <submittedName>
        <fullName evidence="2">Uncharacterized protein</fullName>
    </submittedName>
</protein>
<dbReference type="RefSeq" id="WP_073310667.1">
    <property type="nucleotide sequence ID" value="NZ_FQWV01000008.1"/>
</dbReference>